<proteinExistence type="predicted"/>
<evidence type="ECO:0000313" key="2">
    <source>
        <dbReference type="Proteomes" id="UP000239874"/>
    </source>
</evidence>
<evidence type="ECO:0000313" key="1">
    <source>
        <dbReference type="EMBL" id="PPJ36402.1"/>
    </source>
</evidence>
<dbReference type="RefSeq" id="WP_104380197.1">
    <property type="nucleotide sequence ID" value="NZ_PSZC01000014.1"/>
</dbReference>
<gene>
    <name evidence="1" type="ORF">C5E45_20345</name>
</gene>
<organism evidence="1 2">
    <name type="scientific">Nocardia nova</name>
    <dbReference type="NCBI Taxonomy" id="37330"/>
    <lineage>
        <taxon>Bacteria</taxon>
        <taxon>Bacillati</taxon>
        <taxon>Actinomycetota</taxon>
        <taxon>Actinomycetes</taxon>
        <taxon>Mycobacteriales</taxon>
        <taxon>Nocardiaceae</taxon>
        <taxon>Nocardia</taxon>
    </lineage>
</organism>
<sequence length="349" mass="38722">MDHRMLIGYSFWGFLGPGVLDTPDGGRSHRRILIDGLRARGHDVVFLQSNRDLTEAGHDLTGRYHWDSGLPDVDAVFLEWRWPIPGRNTTRCGSAGHTCDLHRQGELLDHYTRRGVRTIVWDKDRRQALTDPIRAFGHVTTCEAALHPSDDATSLLFPIDDAVLDGADPAALAAHTRDLDLAYVGNQYDRDDAFDRFFAPAAAQHQHLVAGKWTNTTRWPHVRFAGRVPFTDVSEIYGRAVTTMLLLPERYAVCGQMTQRLLEAVTAGCLPLTPACIRSAHAFAPPELHVVDGAHATRVISALGATIGTDRHIELLAACLARLDIFRVSRQLDVLDTLLMPRHTVGVAR</sequence>
<comment type="caution">
    <text evidence="1">The sequence shown here is derived from an EMBL/GenBank/DDBJ whole genome shotgun (WGS) entry which is preliminary data.</text>
</comment>
<accession>A0A2S6AME7</accession>
<dbReference type="Proteomes" id="UP000239874">
    <property type="component" value="Unassembled WGS sequence"/>
</dbReference>
<evidence type="ECO:0008006" key="3">
    <source>
        <dbReference type="Google" id="ProtNLM"/>
    </source>
</evidence>
<protein>
    <recommendedName>
        <fullName evidence="3">Glycosyltransferase family 1 protein</fullName>
    </recommendedName>
</protein>
<dbReference type="EMBL" id="PSZC01000014">
    <property type="protein sequence ID" value="PPJ36402.1"/>
    <property type="molecule type" value="Genomic_DNA"/>
</dbReference>
<dbReference type="AlphaFoldDB" id="A0A2S6AME7"/>
<name>A0A2S6AME7_9NOCA</name>
<reference evidence="1 2" key="1">
    <citation type="submission" date="2018-02" db="EMBL/GenBank/DDBJ databases">
        <title>8 Nocardia nova and 1 Nocardia cyriacigeorgica strain used for evolution to TMP-SMX.</title>
        <authorList>
            <person name="Mehta H."/>
            <person name="Weng J."/>
            <person name="Shamoo Y."/>
        </authorList>
    </citation>
    <scope>NUCLEOTIDE SEQUENCE [LARGE SCALE GENOMIC DNA]</scope>
    <source>
        <strain evidence="1 2">MDA3139</strain>
    </source>
</reference>